<evidence type="ECO:0000313" key="1">
    <source>
        <dbReference type="EMBL" id="GAH55951.1"/>
    </source>
</evidence>
<feature type="non-terminal residue" evidence="1">
    <location>
        <position position="91"/>
    </location>
</feature>
<dbReference type="EMBL" id="BARU01022362">
    <property type="protein sequence ID" value="GAH55951.1"/>
    <property type="molecule type" value="Genomic_DNA"/>
</dbReference>
<protein>
    <submittedName>
        <fullName evidence="1">Uncharacterized protein</fullName>
    </submittedName>
</protein>
<proteinExistence type="predicted"/>
<organism evidence="1">
    <name type="scientific">marine sediment metagenome</name>
    <dbReference type="NCBI Taxonomy" id="412755"/>
    <lineage>
        <taxon>unclassified sequences</taxon>
        <taxon>metagenomes</taxon>
        <taxon>ecological metagenomes</taxon>
    </lineage>
</organism>
<dbReference type="AlphaFoldDB" id="X1GDL5"/>
<sequence>MVCTRLGDKPVDWQTSELIQYVSVKDLRLAQRDGRAISTKPKGAEEGFEIRIIWPATIANASGNITSVSQDRIQYQRQTDKRLITLRLLKK</sequence>
<name>X1GDL5_9ZZZZ</name>
<reference evidence="1" key="1">
    <citation type="journal article" date="2014" name="Front. Microbiol.">
        <title>High frequency of phylogenetically diverse reductive dehalogenase-homologous genes in deep subseafloor sedimentary metagenomes.</title>
        <authorList>
            <person name="Kawai M."/>
            <person name="Futagami T."/>
            <person name="Toyoda A."/>
            <person name="Takaki Y."/>
            <person name="Nishi S."/>
            <person name="Hori S."/>
            <person name="Arai W."/>
            <person name="Tsubouchi T."/>
            <person name="Morono Y."/>
            <person name="Uchiyama I."/>
            <person name="Ito T."/>
            <person name="Fujiyama A."/>
            <person name="Inagaki F."/>
            <person name="Takami H."/>
        </authorList>
    </citation>
    <scope>NUCLEOTIDE SEQUENCE</scope>
    <source>
        <strain evidence="1">Expedition CK06-06</strain>
    </source>
</reference>
<gene>
    <name evidence="1" type="ORF">S03H2_36442</name>
</gene>
<comment type="caution">
    <text evidence="1">The sequence shown here is derived from an EMBL/GenBank/DDBJ whole genome shotgun (WGS) entry which is preliminary data.</text>
</comment>
<accession>X1GDL5</accession>